<protein>
    <recommendedName>
        <fullName evidence="3">Pilus assembly protein</fullName>
    </recommendedName>
</protein>
<name>A0ABT1ZMH0_9BURK</name>
<gene>
    <name evidence="1" type="ORF">NX784_05715</name>
</gene>
<evidence type="ECO:0000313" key="1">
    <source>
        <dbReference type="EMBL" id="MCS0581081.1"/>
    </source>
</evidence>
<proteinExistence type="predicted"/>
<keyword evidence="2" id="KW-1185">Reference proteome</keyword>
<dbReference type="EMBL" id="JANUGW010000003">
    <property type="protein sequence ID" value="MCS0581081.1"/>
    <property type="molecule type" value="Genomic_DNA"/>
</dbReference>
<evidence type="ECO:0008006" key="3">
    <source>
        <dbReference type="Google" id="ProtNLM"/>
    </source>
</evidence>
<evidence type="ECO:0000313" key="2">
    <source>
        <dbReference type="Proteomes" id="UP001204151"/>
    </source>
</evidence>
<sequence>MNYKRRPARQRGQSLMEYVVVCAALALALFVPLPGLGDTGGTGAPRTAVQILLDGFRNAYDRFSYALSLPS</sequence>
<comment type="caution">
    <text evidence="1">The sequence shown here is derived from an EMBL/GenBank/DDBJ whole genome shotgun (WGS) entry which is preliminary data.</text>
</comment>
<reference evidence="1 2" key="1">
    <citation type="submission" date="2022-08" db="EMBL/GenBank/DDBJ databases">
        <title>Reclassification of Massilia species as members of the genera Telluria, Duganella, Pseudoduganella, Mokoshia gen. nov. and Zemynaea gen. nov. using orthogonal and non-orthogonal genome-based approaches.</title>
        <authorList>
            <person name="Bowman J.P."/>
        </authorList>
    </citation>
    <scope>NUCLEOTIDE SEQUENCE [LARGE SCALE GENOMIC DNA]</scope>
    <source>
        <strain evidence="1 2">JCM 31316</strain>
    </source>
</reference>
<organism evidence="1 2">
    <name type="scientific">Massilia pinisoli</name>
    <dbReference type="NCBI Taxonomy" id="1772194"/>
    <lineage>
        <taxon>Bacteria</taxon>
        <taxon>Pseudomonadati</taxon>
        <taxon>Pseudomonadota</taxon>
        <taxon>Betaproteobacteria</taxon>
        <taxon>Burkholderiales</taxon>
        <taxon>Oxalobacteraceae</taxon>
        <taxon>Telluria group</taxon>
        <taxon>Massilia</taxon>
    </lineage>
</organism>
<accession>A0ABT1ZMH0</accession>
<dbReference type="Proteomes" id="UP001204151">
    <property type="component" value="Unassembled WGS sequence"/>
</dbReference>
<dbReference type="RefSeq" id="WP_258815700.1">
    <property type="nucleotide sequence ID" value="NZ_JANUGW010000003.1"/>
</dbReference>